<feature type="domain" description="SWIM-type" evidence="5">
    <location>
        <begin position="607"/>
        <end position="646"/>
    </location>
</feature>
<evidence type="ECO:0000259" key="5">
    <source>
        <dbReference type="PROSITE" id="PS50966"/>
    </source>
</evidence>
<dbReference type="GO" id="GO:0008270">
    <property type="term" value="F:zinc ion binding"/>
    <property type="evidence" value="ECO:0007669"/>
    <property type="project" value="UniProtKB-KW"/>
</dbReference>
<dbReference type="InterPro" id="IPR007527">
    <property type="entry name" value="Znf_SWIM"/>
</dbReference>
<organism evidence="6 7">
    <name type="scientific">Dreissena polymorpha</name>
    <name type="common">Zebra mussel</name>
    <name type="synonym">Mytilus polymorpha</name>
    <dbReference type="NCBI Taxonomy" id="45954"/>
    <lineage>
        <taxon>Eukaryota</taxon>
        <taxon>Metazoa</taxon>
        <taxon>Spiralia</taxon>
        <taxon>Lophotrochozoa</taxon>
        <taxon>Mollusca</taxon>
        <taxon>Bivalvia</taxon>
        <taxon>Autobranchia</taxon>
        <taxon>Heteroconchia</taxon>
        <taxon>Euheterodonta</taxon>
        <taxon>Imparidentia</taxon>
        <taxon>Neoheterodontei</taxon>
        <taxon>Myida</taxon>
        <taxon>Dreissenoidea</taxon>
        <taxon>Dreissenidae</taxon>
        <taxon>Dreissena</taxon>
    </lineage>
</organism>
<evidence type="ECO:0000256" key="1">
    <source>
        <dbReference type="ARBA" id="ARBA00001968"/>
    </source>
</evidence>
<feature type="compositionally biased region" description="Basic and acidic residues" evidence="4">
    <location>
        <begin position="75"/>
        <end position="84"/>
    </location>
</feature>
<gene>
    <name evidence="6" type="ORF">DPMN_062472</name>
</gene>
<dbReference type="PANTHER" id="PTHR23080">
    <property type="entry name" value="THAP DOMAIN PROTEIN"/>
    <property type="match status" value="1"/>
</dbReference>
<evidence type="ECO:0000313" key="7">
    <source>
        <dbReference type="Proteomes" id="UP000828390"/>
    </source>
</evidence>
<evidence type="ECO:0000256" key="4">
    <source>
        <dbReference type="SAM" id="MobiDB-lite"/>
    </source>
</evidence>
<comment type="cofactor">
    <cofactor evidence="1">
        <name>a divalent metal cation</name>
        <dbReference type="ChEBI" id="CHEBI:60240"/>
    </cofactor>
</comment>
<dbReference type="EMBL" id="JAIWYP010000013">
    <property type="protein sequence ID" value="KAH3719621.1"/>
    <property type="molecule type" value="Genomic_DNA"/>
</dbReference>
<accession>A0A9D4C8U5</accession>
<keyword evidence="3" id="KW-0863">Zinc-finger</keyword>
<keyword evidence="7" id="KW-1185">Reference proteome</keyword>
<dbReference type="AlphaFoldDB" id="A0A9D4C8U5"/>
<reference evidence="6" key="1">
    <citation type="journal article" date="2019" name="bioRxiv">
        <title>The Genome of the Zebra Mussel, Dreissena polymorpha: A Resource for Invasive Species Research.</title>
        <authorList>
            <person name="McCartney M.A."/>
            <person name="Auch B."/>
            <person name="Kono T."/>
            <person name="Mallez S."/>
            <person name="Zhang Y."/>
            <person name="Obille A."/>
            <person name="Becker A."/>
            <person name="Abrahante J.E."/>
            <person name="Garbe J."/>
            <person name="Badalamenti J.P."/>
            <person name="Herman A."/>
            <person name="Mangelson H."/>
            <person name="Liachko I."/>
            <person name="Sullivan S."/>
            <person name="Sone E.D."/>
            <person name="Koren S."/>
            <person name="Silverstein K.A.T."/>
            <person name="Beckman K.B."/>
            <person name="Gohl D.M."/>
        </authorList>
    </citation>
    <scope>NUCLEOTIDE SEQUENCE</scope>
    <source>
        <strain evidence="6">Duluth1</strain>
        <tissue evidence="6">Whole animal</tissue>
    </source>
</reference>
<dbReference type="Proteomes" id="UP000828390">
    <property type="component" value="Unassembled WGS sequence"/>
</dbReference>
<dbReference type="OrthoDB" id="10019045at2759"/>
<dbReference type="Pfam" id="PF13359">
    <property type="entry name" value="DDE_Tnp_4"/>
    <property type="match status" value="1"/>
</dbReference>
<evidence type="ECO:0000313" key="6">
    <source>
        <dbReference type="EMBL" id="KAH3719621.1"/>
    </source>
</evidence>
<name>A0A9D4C8U5_DREPO</name>
<evidence type="ECO:0000256" key="3">
    <source>
        <dbReference type="PROSITE-ProRule" id="PRU00325"/>
    </source>
</evidence>
<dbReference type="PROSITE" id="PS50966">
    <property type="entry name" value="ZF_SWIM"/>
    <property type="match status" value="1"/>
</dbReference>
<comment type="caution">
    <text evidence="6">The sequence shown here is derived from an EMBL/GenBank/DDBJ whole genome shotgun (WGS) entry which is preliminary data.</text>
</comment>
<reference evidence="6" key="2">
    <citation type="submission" date="2020-11" db="EMBL/GenBank/DDBJ databases">
        <authorList>
            <person name="McCartney M.A."/>
            <person name="Auch B."/>
            <person name="Kono T."/>
            <person name="Mallez S."/>
            <person name="Becker A."/>
            <person name="Gohl D.M."/>
            <person name="Silverstein K.A.T."/>
            <person name="Koren S."/>
            <person name="Bechman K.B."/>
            <person name="Herman A."/>
            <person name="Abrahante J.E."/>
            <person name="Garbe J."/>
        </authorList>
    </citation>
    <scope>NUCLEOTIDE SEQUENCE</scope>
    <source>
        <strain evidence="6">Duluth1</strain>
        <tissue evidence="6">Whole animal</tissue>
    </source>
</reference>
<evidence type="ECO:0000256" key="2">
    <source>
        <dbReference type="ARBA" id="ARBA00022723"/>
    </source>
</evidence>
<protein>
    <recommendedName>
        <fullName evidence="5">SWIM-type domain-containing protein</fullName>
    </recommendedName>
</protein>
<proteinExistence type="predicted"/>
<dbReference type="InterPro" id="IPR027806">
    <property type="entry name" value="HARBI1_dom"/>
</dbReference>
<sequence length="674" mass="76330">MSKSYACAICTKRVGPKERRKLKTDGNKQLIKYLRKHMLLTDEVTEKDVVHNSCRLKYTAESAAARLSASPKKNPQHEPSDKKSPFQLNIKSAGFSHTICPICNRKGARSEGFVTIPGEAIMQLFINKNILLKKKSRCCNTHMSGGKFTPETLSADIQGKIRSTTYMEPEQISSLINSLRQSATQRQKSCIDFDDPSTMTDADYWNLTGLTKDQFSTLIGDVDDIRTTKTRSIRTCIALLLVKLRTSLGNALLSTLFNMTIAQIRRALKSSRKYLMKSFVPKNMGFKHVSREEIRTTHTRPLAQELFAASDQNKSIIVLDGTYIYIQKSSNFSFARRSYSMHKHRPLVKPMIVVSTTGYIISILGPYLADGKNSDANILKHIINQNTEDFKSWIQEGDVVVVDRGFRDASTVLEELGVTMQMPSFMRKGSTQHTSEESNKSRLVTKIRWVVESTNGRLKTWTYLARTMPNTQVPFIGDYVRIVGAICNRFRPALSSGDSDQDKIVAERMLYLSGQNNDLQQFISDNDIEKITKASWKPMDELDINCPIMTEDELRCLIFGVYTVKLAASYTQEHMSSDGIYSIHGYVHNRSLLCLKFQSRHVSRKQYRSYIRFKEGSVDAWFCSCPVGARVVGTCAHVTSALWYLCFRRHQTDQPSDGPRNWAADISDAANVSY</sequence>
<keyword evidence="2" id="KW-0479">Metal-binding</keyword>
<keyword evidence="3" id="KW-0862">Zinc</keyword>
<feature type="region of interest" description="Disordered" evidence="4">
    <location>
        <begin position="65"/>
        <end position="87"/>
    </location>
</feature>